<dbReference type="AlphaFoldDB" id="A0A176W9X1"/>
<comment type="caution">
    <text evidence="1">The sequence shown here is derived from an EMBL/GenBank/DDBJ whole genome shotgun (WGS) entry which is preliminary data.</text>
</comment>
<organism evidence="1 2">
    <name type="scientific">Marchantia polymorpha subsp. ruderalis</name>
    <dbReference type="NCBI Taxonomy" id="1480154"/>
    <lineage>
        <taxon>Eukaryota</taxon>
        <taxon>Viridiplantae</taxon>
        <taxon>Streptophyta</taxon>
        <taxon>Embryophyta</taxon>
        <taxon>Marchantiophyta</taxon>
        <taxon>Marchantiopsida</taxon>
        <taxon>Marchantiidae</taxon>
        <taxon>Marchantiales</taxon>
        <taxon>Marchantiaceae</taxon>
        <taxon>Marchantia</taxon>
    </lineage>
</organism>
<dbReference type="EMBL" id="LVLJ01001455">
    <property type="protein sequence ID" value="OAE29483.1"/>
    <property type="molecule type" value="Genomic_DNA"/>
</dbReference>
<keyword evidence="2" id="KW-1185">Reference proteome</keyword>
<dbReference type="PANTHER" id="PTHR47481:SF5">
    <property type="entry name" value="RIBONUCLEASE H-LIKE DOMAIN, GAG-PRE-INTEGRASE DOMAIN, GAG-POLYPEPTIDE OF LTR COPIA-TYPE-RELATED"/>
    <property type="match status" value="1"/>
</dbReference>
<name>A0A176W9X1_MARPO</name>
<sequence length="193" mass="21818">MRMILIRENSWRFTDPKVDDEIRSDDEGDDISQGKIRALATIGLSLQDEIFPIIAECTNPRDAWVRLQNYFQSGNNASRLMLKDKLNSIRLLEGASVSDYIRQIQEVRVELAGIGHVASEEEIVERMLNSLPPSFDAIYQSFCNGEDLPTFNQVAARLLQDESRNNMREKVDYVPITMVLLVSQLALATGVGK</sequence>
<evidence type="ECO:0008006" key="3">
    <source>
        <dbReference type="Google" id="ProtNLM"/>
    </source>
</evidence>
<dbReference type="Proteomes" id="UP000077202">
    <property type="component" value="Unassembled WGS sequence"/>
</dbReference>
<proteinExistence type="predicted"/>
<dbReference type="Pfam" id="PF14223">
    <property type="entry name" value="Retrotran_gag_2"/>
    <property type="match status" value="1"/>
</dbReference>
<accession>A0A176W9X1</accession>
<reference evidence="1" key="1">
    <citation type="submission" date="2016-03" db="EMBL/GenBank/DDBJ databases">
        <title>Mechanisms controlling the formation of the plant cell surface in tip-growing cells are functionally conserved among land plants.</title>
        <authorList>
            <person name="Honkanen S."/>
            <person name="Jones V.A."/>
            <person name="Morieri G."/>
            <person name="Champion C."/>
            <person name="Hetherington A.J."/>
            <person name="Kelly S."/>
            <person name="Saint-Marcoux D."/>
            <person name="Proust H."/>
            <person name="Prescott H."/>
            <person name="Dolan L."/>
        </authorList>
    </citation>
    <scope>NUCLEOTIDE SEQUENCE [LARGE SCALE GENOMIC DNA]</scope>
    <source>
        <tissue evidence="1">Whole gametophyte</tissue>
    </source>
</reference>
<gene>
    <name evidence="1" type="ORF">AXG93_1433s1010</name>
</gene>
<evidence type="ECO:0000313" key="2">
    <source>
        <dbReference type="Proteomes" id="UP000077202"/>
    </source>
</evidence>
<dbReference type="PANTHER" id="PTHR47481">
    <property type="match status" value="1"/>
</dbReference>
<protein>
    <recommendedName>
        <fullName evidence="3">Retrotransposon gag domain-containing protein</fullName>
    </recommendedName>
</protein>
<evidence type="ECO:0000313" key="1">
    <source>
        <dbReference type="EMBL" id="OAE29483.1"/>
    </source>
</evidence>